<evidence type="ECO:0000313" key="3">
    <source>
        <dbReference type="RefSeq" id="XP_022255074.1"/>
    </source>
</evidence>
<dbReference type="InterPro" id="IPR022742">
    <property type="entry name" value="Hydrolase_4"/>
</dbReference>
<feature type="domain" description="Serine aminopeptidase S33" evidence="1">
    <location>
        <begin position="3"/>
        <end position="158"/>
    </location>
</feature>
<protein>
    <submittedName>
        <fullName evidence="3">Monoglyceride lipase-like</fullName>
    </submittedName>
</protein>
<proteinExistence type="predicted"/>
<dbReference type="Proteomes" id="UP000694941">
    <property type="component" value="Unplaced"/>
</dbReference>
<dbReference type="GeneID" id="111088653"/>
<evidence type="ECO:0000313" key="2">
    <source>
        <dbReference type="Proteomes" id="UP000694941"/>
    </source>
</evidence>
<name>A0ABM1TGR8_LIMPO</name>
<gene>
    <name evidence="3" type="primary">LOC111088653</name>
</gene>
<organism evidence="2 3">
    <name type="scientific">Limulus polyphemus</name>
    <name type="common">Atlantic horseshoe crab</name>
    <dbReference type="NCBI Taxonomy" id="6850"/>
    <lineage>
        <taxon>Eukaryota</taxon>
        <taxon>Metazoa</taxon>
        <taxon>Ecdysozoa</taxon>
        <taxon>Arthropoda</taxon>
        <taxon>Chelicerata</taxon>
        <taxon>Merostomata</taxon>
        <taxon>Xiphosura</taxon>
        <taxon>Limulidae</taxon>
        <taxon>Limulus</taxon>
    </lineage>
</organism>
<dbReference type="RefSeq" id="XP_022255074.1">
    <property type="nucleotide sequence ID" value="XM_022399366.1"/>
</dbReference>
<accession>A0ABM1TGR8</accession>
<dbReference type="InterPro" id="IPR051044">
    <property type="entry name" value="MAG_DAG_Lipase"/>
</dbReference>
<dbReference type="Gene3D" id="3.40.50.1820">
    <property type="entry name" value="alpha/beta hydrolase"/>
    <property type="match status" value="1"/>
</dbReference>
<evidence type="ECO:0000259" key="1">
    <source>
        <dbReference type="Pfam" id="PF12146"/>
    </source>
</evidence>
<dbReference type="Pfam" id="PF12146">
    <property type="entry name" value="Hydrolase_4"/>
    <property type="match status" value="1"/>
</dbReference>
<dbReference type="PANTHER" id="PTHR11614">
    <property type="entry name" value="PHOSPHOLIPASE-RELATED"/>
    <property type="match status" value="1"/>
</dbReference>
<dbReference type="InterPro" id="IPR029058">
    <property type="entry name" value="AB_hydrolase_fold"/>
</dbReference>
<keyword evidence="2" id="KW-1185">Reference proteome</keyword>
<dbReference type="SUPFAM" id="SSF53474">
    <property type="entry name" value="alpha/beta-Hydrolases"/>
    <property type="match status" value="1"/>
</dbReference>
<reference evidence="3" key="1">
    <citation type="submission" date="2025-08" db="UniProtKB">
        <authorList>
            <consortium name="RefSeq"/>
        </authorList>
    </citation>
    <scope>IDENTIFICATION</scope>
    <source>
        <tissue evidence="3">Muscle</tissue>
    </source>
</reference>
<sequence>MTMGGVISILASLKKPRELKGIVVVSGGVTWNPEGATPFKRFVAKWFGWLVPNFPVSTIIDLDLAVRTSESKELLIKDPHTFKGTWLKAGWARTVMNTIPNLYDQMHNVDIPLLILHGGQDKICDVKGAQELYETSNSHDKSLKVYPNSYHCLFLEPEGIAEEVVEEIRRWIKNRM</sequence>